<feature type="non-terminal residue" evidence="9">
    <location>
        <position position="364"/>
    </location>
</feature>
<feature type="transmembrane region" description="Helical" evidence="7">
    <location>
        <begin position="173"/>
        <end position="201"/>
    </location>
</feature>
<organism evidence="9 10">
    <name type="scientific">Scytalidium lignicola</name>
    <name type="common">Hyphomycete</name>
    <dbReference type="NCBI Taxonomy" id="5539"/>
    <lineage>
        <taxon>Eukaryota</taxon>
        <taxon>Fungi</taxon>
        <taxon>Dikarya</taxon>
        <taxon>Ascomycota</taxon>
        <taxon>Pezizomycotina</taxon>
        <taxon>Leotiomycetes</taxon>
        <taxon>Leotiomycetes incertae sedis</taxon>
        <taxon>Scytalidium</taxon>
    </lineage>
</organism>
<dbReference type="STRING" id="5539.A0A3E2H271"/>
<keyword evidence="2 7" id="KW-0812">Transmembrane</keyword>
<reference evidence="9 10" key="1">
    <citation type="submission" date="2018-05" db="EMBL/GenBank/DDBJ databases">
        <title>Draft genome sequence of Scytalidium lignicola DSM 105466, a ubiquitous saprotrophic fungus.</title>
        <authorList>
            <person name="Buettner E."/>
            <person name="Gebauer A.M."/>
            <person name="Hofrichter M."/>
            <person name="Liers C."/>
            <person name="Kellner H."/>
        </authorList>
    </citation>
    <scope>NUCLEOTIDE SEQUENCE [LARGE SCALE GENOMIC DNA]</scope>
    <source>
        <strain evidence="9 10">DSM 105466</strain>
    </source>
</reference>
<feature type="transmembrane region" description="Helical" evidence="7">
    <location>
        <begin position="133"/>
        <end position="153"/>
    </location>
</feature>
<comment type="similarity">
    <text evidence="5">Belongs to the SAT4 family.</text>
</comment>
<feature type="domain" description="Rhodopsin" evidence="8">
    <location>
        <begin position="35"/>
        <end position="276"/>
    </location>
</feature>
<dbReference type="Proteomes" id="UP000258309">
    <property type="component" value="Unassembled WGS sequence"/>
</dbReference>
<dbReference type="OrthoDB" id="3506161at2759"/>
<dbReference type="InterPro" id="IPR049326">
    <property type="entry name" value="Rhodopsin_dom_fungi"/>
</dbReference>
<evidence type="ECO:0000256" key="6">
    <source>
        <dbReference type="SAM" id="MobiDB-lite"/>
    </source>
</evidence>
<dbReference type="OMA" id="IKISICA"/>
<feature type="transmembrane region" description="Helical" evidence="7">
    <location>
        <begin position="98"/>
        <end position="121"/>
    </location>
</feature>
<evidence type="ECO:0000313" key="9">
    <source>
        <dbReference type="EMBL" id="RFU27484.1"/>
    </source>
</evidence>
<dbReference type="PANTHER" id="PTHR33048">
    <property type="entry name" value="PTH11-LIKE INTEGRAL MEMBRANE PROTEIN (AFU_ORTHOLOGUE AFUA_5G11245)"/>
    <property type="match status" value="1"/>
</dbReference>
<feature type="transmembrane region" description="Helical" evidence="7">
    <location>
        <begin position="12"/>
        <end position="39"/>
    </location>
</feature>
<evidence type="ECO:0000256" key="1">
    <source>
        <dbReference type="ARBA" id="ARBA00004141"/>
    </source>
</evidence>
<evidence type="ECO:0000256" key="2">
    <source>
        <dbReference type="ARBA" id="ARBA00022692"/>
    </source>
</evidence>
<evidence type="ECO:0000256" key="4">
    <source>
        <dbReference type="ARBA" id="ARBA00023136"/>
    </source>
</evidence>
<comment type="subcellular location">
    <subcellularLocation>
        <location evidence="1">Membrane</location>
        <topology evidence="1">Multi-pass membrane protein</topology>
    </subcellularLocation>
</comment>
<feature type="region of interest" description="Disordered" evidence="6">
    <location>
        <begin position="335"/>
        <end position="364"/>
    </location>
</feature>
<gene>
    <name evidence="9" type="ORF">B7463_g8845</name>
</gene>
<proteinExistence type="inferred from homology"/>
<feature type="transmembrane region" description="Helical" evidence="7">
    <location>
        <begin position="51"/>
        <end position="72"/>
    </location>
</feature>
<keyword evidence="10" id="KW-1185">Reference proteome</keyword>
<evidence type="ECO:0000313" key="10">
    <source>
        <dbReference type="Proteomes" id="UP000258309"/>
    </source>
</evidence>
<dbReference type="PANTHER" id="PTHR33048:SF15">
    <property type="entry name" value="INTEGRAL MEMBRANE PROTEIN"/>
    <property type="match status" value="1"/>
</dbReference>
<evidence type="ECO:0000256" key="7">
    <source>
        <dbReference type="SAM" id="Phobius"/>
    </source>
</evidence>
<feature type="compositionally biased region" description="Polar residues" evidence="6">
    <location>
        <begin position="355"/>
        <end position="364"/>
    </location>
</feature>
<feature type="transmembrane region" description="Helical" evidence="7">
    <location>
        <begin position="244"/>
        <end position="266"/>
    </location>
</feature>
<dbReference type="InterPro" id="IPR052337">
    <property type="entry name" value="SAT4-like"/>
</dbReference>
<dbReference type="Pfam" id="PF20684">
    <property type="entry name" value="Fung_rhodopsin"/>
    <property type="match status" value="1"/>
</dbReference>
<dbReference type="AlphaFoldDB" id="A0A3E2H271"/>
<protein>
    <recommendedName>
        <fullName evidence="8">Rhodopsin domain-containing protein</fullName>
    </recommendedName>
</protein>
<keyword evidence="3 7" id="KW-1133">Transmembrane helix</keyword>
<dbReference type="GO" id="GO:0016020">
    <property type="term" value="C:membrane"/>
    <property type="evidence" value="ECO:0007669"/>
    <property type="project" value="UniProtKB-SubCell"/>
</dbReference>
<feature type="transmembrane region" description="Helical" evidence="7">
    <location>
        <begin position="213"/>
        <end position="232"/>
    </location>
</feature>
<comment type="caution">
    <text evidence="9">The sequence shown here is derived from an EMBL/GenBank/DDBJ whole genome shotgun (WGS) entry which is preliminary data.</text>
</comment>
<dbReference type="EMBL" id="NCSJ02000204">
    <property type="protein sequence ID" value="RFU27484.1"/>
    <property type="molecule type" value="Genomic_DNA"/>
</dbReference>
<evidence type="ECO:0000256" key="3">
    <source>
        <dbReference type="ARBA" id="ARBA00022989"/>
    </source>
</evidence>
<sequence length="364" mass="39737">MPAPGWLAIQPTGLAAAILGVTLTFSILSFIVMLLRVGIRLRLGLFATEDWLMCVGFIINMAHNSVICYGSFTGVGTPDTGIPGGPTGVIYMEGIKSIFLWQVFFLSGFVFIKSSICLTLLRIAIVKWHRFTLWILIGITVFCDIFVDIYVLLQCRPIQSTWGETKGTCLPNTITVVITFVVSAFNLITDVTTAVLPFLMLKDVQMSRQRKTAITAVLSLGVLASIATIARLPFGTAYFAKTNYLVGIGEIILWTVVECDLALIAGSLPMLRTLVKGLNQGSSKGAYVQSSELATIGRKGYRRQDDIEISRKGESSDSMQGITVKQDHIIVHEDRLLDSSDSPPPAQTYAKFSRSHSGISNENA</sequence>
<evidence type="ECO:0000256" key="5">
    <source>
        <dbReference type="ARBA" id="ARBA00038359"/>
    </source>
</evidence>
<keyword evidence="4 7" id="KW-0472">Membrane</keyword>
<feature type="non-terminal residue" evidence="9">
    <location>
        <position position="1"/>
    </location>
</feature>
<evidence type="ECO:0000259" key="8">
    <source>
        <dbReference type="Pfam" id="PF20684"/>
    </source>
</evidence>
<name>A0A3E2H271_SCYLI</name>
<accession>A0A3E2H271</accession>